<keyword evidence="3" id="KW-1185">Reference proteome</keyword>
<dbReference type="Proteomes" id="UP000261620">
    <property type="component" value="Unplaced"/>
</dbReference>
<reference evidence="2" key="2">
    <citation type="submission" date="2025-09" db="UniProtKB">
        <authorList>
            <consortium name="Ensembl"/>
        </authorList>
    </citation>
    <scope>IDENTIFICATION</scope>
</reference>
<dbReference type="GO" id="GO:0046636">
    <property type="term" value="P:negative regulation of alpha-beta T cell activation"/>
    <property type="evidence" value="ECO:0007669"/>
    <property type="project" value="TreeGrafter"/>
</dbReference>
<sequence>MLVFQLCRRNSFLCQKSMSYINFKWSWGCQKAVQGGRRAGVKQETPYLYYTCPEGATAKMLCVQGGAALHPTDALKHTWFFTPNSDQHCSGRTGPRHIINSIHDHHSLPPGLRFGSAERSFWVVLENVTHADQGRYCCTVFDIQMDHKHFLVQRPHSHIILQITPSKNIKCMVYCVYLTHSLSVTPSGTVPVALAVAACVLALLFLPLILVLVYKQRQNTHEALGHENPVFLGESPQTKTRTVSQIMARQLSETGRHLLSEPGTPLSPPAHGDVFFPIEGKDTPHLLPRGTLQTEKGCSTCVPLRRCAPEEYSK</sequence>
<dbReference type="GO" id="GO:0005886">
    <property type="term" value="C:plasma membrane"/>
    <property type="evidence" value="ECO:0007669"/>
    <property type="project" value="TreeGrafter"/>
</dbReference>
<reference evidence="2" key="1">
    <citation type="submission" date="2025-08" db="UniProtKB">
        <authorList>
            <consortium name="Ensembl"/>
        </authorList>
    </citation>
    <scope>IDENTIFICATION</scope>
</reference>
<dbReference type="GO" id="GO:0050776">
    <property type="term" value="P:regulation of immune response"/>
    <property type="evidence" value="ECO:0007669"/>
    <property type="project" value="InterPro"/>
</dbReference>
<dbReference type="PANTHER" id="PTHR44819:SF1">
    <property type="entry name" value="V-TYPE IMMUNOGLOBULIN DOMAIN-CONTAINING SUPPRESSOR OF T-CELL ACTIVATION"/>
    <property type="match status" value="1"/>
</dbReference>
<evidence type="ECO:0000256" key="1">
    <source>
        <dbReference type="SAM" id="Phobius"/>
    </source>
</evidence>
<dbReference type="Ensembl" id="ENSMMOT00000011278.1">
    <property type="protein sequence ID" value="ENSMMOP00000011086.1"/>
    <property type="gene ID" value="ENSMMOG00000008552.1"/>
</dbReference>
<accession>A0A3Q3W492</accession>
<dbReference type="InterPro" id="IPR036179">
    <property type="entry name" value="Ig-like_dom_sf"/>
</dbReference>
<dbReference type="STRING" id="94237.ENSMMOP00000011086"/>
<keyword evidence="1" id="KW-1133">Transmembrane helix</keyword>
<name>A0A3Q3W492_MOLML</name>
<dbReference type="SUPFAM" id="SSF48726">
    <property type="entry name" value="Immunoglobulin"/>
    <property type="match status" value="1"/>
</dbReference>
<keyword evidence="1" id="KW-0812">Transmembrane</keyword>
<dbReference type="PANTHER" id="PTHR44819">
    <property type="entry name" value="V-TYPE IMMUNOGLOBULIN DOMAIN-CONTAINING SUPPRESSOR OF T-CELL ACTIVATION"/>
    <property type="match status" value="1"/>
</dbReference>
<keyword evidence="1" id="KW-0472">Membrane</keyword>
<dbReference type="AlphaFoldDB" id="A0A3Q3W492"/>
<evidence type="ECO:0000313" key="2">
    <source>
        <dbReference type="Ensembl" id="ENSMMOP00000011086.1"/>
    </source>
</evidence>
<proteinExistence type="predicted"/>
<feature type="transmembrane region" description="Helical" evidence="1">
    <location>
        <begin position="192"/>
        <end position="214"/>
    </location>
</feature>
<organism evidence="2 3">
    <name type="scientific">Mola mola</name>
    <name type="common">Ocean sunfish</name>
    <name type="synonym">Tetraodon mola</name>
    <dbReference type="NCBI Taxonomy" id="94237"/>
    <lineage>
        <taxon>Eukaryota</taxon>
        <taxon>Metazoa</taxon>
        <taxon>Chordata</taxon>
        <taxon>Craniata</taxon>
        <taxon>Vertebrata</taxon>
        <taxon>Euteleostomi</taxon>
        <taxon>Actinopterygii</taxon>
        <taxon>Neopterygii</taxon>
        <taxon>Teleostei</taxon>
        <taxon>Neoteleostei</taxon>
        <taxon>Acanthomorphata</taxon>
        <taxon>Eupercaria</taxon>
        <taxon>Tetraodontiformes</taxon>
        <taxon>Molidae</taxon>
        <taxon>Mola</taxon>
    </lineage>
</organism>
<evidence type="ECO:0000313" key="3">
    <source>
        <dbReference type="Proteomes" id="UP000261620"/>
    </source>
</evidence>
<dbReference type="InterPro" id="IPR042473">
    <property type="entry name" value="VISTA"/>
</dbReference>
<protein>
    <submittedName>
        <fullName evidence="2">Uncharacterized protein</fullName>
    </submittedName>
</protein>
<dbReference type="OMA" id="WVILRNV"/>